<dbReference type="InterPro" id="IPR036412">
    <property type="entry name" value="HAD-like_sf"/>
</dbReference>
<evidence type="ECO:0000256" key="5">
    <source>
        <dbReference type="ARBA" id="ARBA00022692"/>
    </source>
</evidence>
<proteinExistence type="predicted"/>
<dbReference type="NCBIfam" id="TIGR01494">
    <property type="entry name" value="ATPase_P-type"/>
    <property type="match status" value="2"/>
</dbReference>
<evidence type="ECO:0000256" key="14">
    <source>
        <dbReference type="ARBA" id="ARBA00023136"/>
    </source>
</evidence>
<dbReference type="PROSITE" id="PS00154">
    <property type="entry name" value="ATPASE_E1_E2"/>
    <property type="match status" value="1"/>
</dbReference>
<dbReference type="InterPro" id="IPR023214">
    <property type="entry name" value="HAD_sf"/>
</dbReference>
<evidence type="ECO:0000259" key="17">
    <source>
        <dbReference type="Pfam" id="PF00689"/>
    </source>
</evidence>
<evidence type="ECO:0000256" key="15">
    <source>
        <dbReference type="ARBA" id="ARBA00048694"/>
    </source>
</evidence>
<dbReference type="Gramene" id="EOY20381">
    <property type="protein sequence ID" value="EOY20381"/>
    <property type="gene ID" value="TCM_046265"/>
</dbReference>
<dbReference type="InterPro" id="IPR018303">
    <property type="entry name" value="ATPase_P-typ_P_site"/>
</dbReference>
<dbReference type="GO" id="GO:0005524">
    <property type="term" value="F:ATP binding"/>
    <property type="evidence" value="ECO:0007669"/>
    <property type="project" value="UniProtKB-KW"/>
</dbReference>
<evidence type="ECO:0000256" key="6">
    <source>
        <dbReference type="ARBA" id="ARBA00022723"/>
    </source>
</evidence>
<keyword evidence="12 16" id="KW-1133">Transmembrane helix</keyword>
<evidence type="ECO:0000256" key="10">
    <source>
        <dbReference type="ARBA" id="ARBA00022842"/>
    </source>
</evidence>
<dbReference type="PANTHER" id="PTHR24093:SF517">
    <property type="entry name" value="CALCIUM-TRANSPORTING ATPASE"/>
    <property type="match status" value="1"/>
</dbReference>
<keyword evidence="4" id="KW-0109">Calcium transport</keyword>
<comment type="subcellular location">
    <subcellularLocation>
        <location evidence="1">Membrane</location>
        <topology evidence="1">Multi-pass membrane protein</topology>
    </subcellularLocation>
</comment>
<dbReference type="Gene3D" id="1.20.1110.10">
    <property type="entry name" value="Calcium-transporting ATPase, transmembrane domain"/>
    <property type="match status" value="2"/>
</dbReference>
<name>S1S3W9_THECC</name>
<keyword evidence="13" id="KW-0406">Ion transport</keyword>
<keyword evidence="11" id="KW-1278">Translocase</keyword>
<evidence type="ECO:0000256" key="2">
    <source>
        <dbReference type="ARBA" id="ARBA00012790"/>
    </source>
</evidence>
<dbReference type="PRINTS" id="PR00119">
    <property type="entry name" value="CATATPASE"/>
</dbReference>
<dbReference type="InterPro" id="IPR006068">
    <property type="entry name" value="ATPase_P-typ_cation-transptr_C"/>
</dbReference>
<keyword evidence="5 16" id="KW-0812">Transmembrane</keyword>
<comment type="catalytic activity">
    <reaction evidence="15">
        <text>Ca(2+)(in) + ATP + H2O = Ca(2+)(out) + ADP + phosphate + H(+)</text>
        <dbReference type="Rhea" id="RHEA:18105"/>
        <dbReference type="ChEBI" id="CHEBI:15377"/>
        <dbReference type="ChEBI" id="CHEBI:15378"/>
        <dbReference type="ChEBI" id="CHEBI:29108"/>
        <dbReference type="ChEBI" id="CHEBI:30616"/>
        <dbReference type="ChEBI" id="CHEBI:43474"/>
        <dbReference type="ChEBI" id="CHEBI:456216"/>
        <dbReference type="EC" id="7.2.2.10"/>
    </reaction>
</comment>
<feature type="transmembrane region" description="Helical" evidence="16">
    <location>
        <begin position="522"/>
        <end position="542"/>
    </location>
</feature>
<keyword evidence="14 16" id="KW-0472">Membrane</keyword>
<keyword evidence="3" id="KW-0813">Transport</keyword>
<feature type="domain" description="Cation-transporting P-type ATPase C-terminal" evidence="17">
    <location>
        <begin position="375"/>
        <end position="545"/>
    </location>
</feature>
<keyword evidence="8" id="KW-0106">Calcium</keyword>
<dbReference type="InterPro" id="IPR023298">
    <property type="entry name" value="ATPase_P-typ_TM_dom_sf"/>
</dbReference>
<evidence type="ECO:0000256" key="16">
    <source>
        <dbReference type="SAM" id="Phobius"/>
    </source>
</evidence>
<dbReference type="FunFam" id="1.20.1110.10:FF:000039">
    <property type="entry name" value="Calcium-transporting ATPase"/>
    <property type="match status" value="1"/>
</dbReference>
<keyword evidence="10" id="KW-0460">Magnesium</keyword>
<evidence type="ECO:0000256" key="8">
    <source>
        <dbReference type="ARBA" id="ARBA00022837"/>
    </source>
</evidence>
<keyword evidence="7" id="KW-0547">Nucleotide-binding</keyword>
<evidence type="ECO:0000256" key="7">
    <source>
        <dbReference type="ARBA" id="ARBA00022741"/>
    </source>
</evidence>
<feature type="transmembrane region" description="Helical" evidence="16">
    <location>
        <begin position="61"/>
        <end position="81"/>
    </location>
</feature>
<dbReference type="AlphaFoldDB" id="S1S3W9"/>
<evidence type="ECO:0000256" key="3">
    <source>
        <dbReference type="ARBA" id="ARBA00022448"/>
    </source>
</evidence>
<keyword evidence="6" id="KW-0479">Metal-binding</keyword>
<dbReference type="SUPFAM" id="SSF56784">
    <property type="entry name" value="HAD-like"/>
    <property type="match status" value="1"/>
</dbReference>
<keyword evidence="19" id="KW-1185">Reference proteome</keyword>
<keyword evidence="9" id="KW-0067">ATP-binding</keyword>
<dbReference type="GO" id="GO:0005388">
    <property type="term" value="F:P-type calcium transporter activity"/>
    <property type="evidence" value="ECO:0000318"/>
    <property type="project" value="GO_Central"/>
</dbReference>
<evidence type="ECO:0000256" key="1">
    <source>
        <dbReference type="ARBA" id="ARBA00004141"/>
    </source>
</evidence>
<reference evidence="18 19" key="1">
    <citation type="journal article" date="2013" name="Genome Biol.">
        <title>The genome sequence of the most widely cultivated cacao type and its use to identify candidate genes regulating pod color.</title>
        <authorList>
            <person name="Motamayor J.C."/>
            <person name="Mockaitis K."/>
            <person name="Schmutz J."/>
            <person name="Haiminen N."/>
            <person name="Iii D.L."/>
            <person name="Cornejo O."/>
            <person name="Findley S.D."/>
            <person name="Zheng P."/>
            <person name="Utro F."/>
            <person name="Royaert S."/>
            <person name="Saski C."/>
            <person name="Jenkins J."/>
            <person name="Podicheti R."/>
            <person name="Zhao M."/>
            <person name="Scheffler B.E."/>
            <person name="Stack J.C."/>
            <person name="Feltus F.A."/>
            <person name="Mustiga G.M."/>
            <person name="Amores F."/>
            <person name="Phillips W."/>
            <person name="Marelli J.P."/>
            <person name="May G.D."/>
            <person name="Shapiro H."/>
            <person name="Ma J."/>
            <person name="Bustamante C.D."/>
            <person name="Schnell R.J."/>
            <person name="Main D."/>
            <person name="Gilbert D."/>
            <person name="Parida L."/>
            <person name="Kuhn D.N."/>
        </authorList>
    </citation>
    <scope>NUCLEOTIDE SEQUENCE [LARGE SCALE GENOMIC DNA]</scope>
    <source>
        <strain evidence="19">cv. Matina 1-6</strain>
    </source>
</reference>
<evidence type="ECO:0000256" key="12">
    <source>
        <dbReference type="ARBA" id="ARBA00022989"/>
    </source>
</evidence>
<gene>
    <name evidence="18" type="ORF">TCM_046265</name>
</gene>
<feature type="transmembrane region" description="Helical" evidence="16">
    <location>
        <begin position="491"/>
        <end position="510"/>
    </location>
</feature>
<dbReference type="InParanoid" id="S1S3W9"/>
<dbReference type="InterPro" id="IPR001757">
    <property type="entry name" value="P_typ_ATPase"/>
</dbReference>
<dbReference type="GO" id="GO:0046872">
    <property type="term" value="F:metal ion binding"/>
    <property type="evidence" value="ECO:0007669"/>
    <property type="project" value="UniProtKB-KW"/>
</dbReference>
<evidence type="ECO:0000256" key="13">
    <source>
        <dbReference type="ARBA" id="ARBA00023065"/>
    </source>
</evidence>
<accession>S1S3W9</accession>
<keyword evidence="18" id="KW-0378">Hydrolase</keyword>
<dbReference type="GO" id="GO:0016887">
    <property type="term" value="F:ATP hydrolysis activity"/>
    <property type="evidence" value="ECO:0007669"/>
    <property type="project" value="InterPro"/>
</dbReference>
<evidence type="ECO:0000313" key="19">
    <source>
        <dbReference type="Proteomes" id="UP000026915"/>
    </source>
</evidence>
<evidence type="ECO:0000256" key="9">
    <source>
        <dbReference type="ARBA" id="ARBA00022840"/>
    </source>
</evidence>
<dbReference type="HOGENOM" id="CLU_002360_9_0_1"/>
<dbReference type="Pfam" id="PF00702">
    <property type="entry name" value="Hydrolase"/>
    <property type="match status" value="1"/>
</dbReference>
<dbReference type="PANTHER" id="PTHR24093">
    <property type="entry name" value="CATION TRANSPORTING ATPASE"/>
    <property type="match status" value="1"/>
</dbReference>
<sequence length="547" mass="60023">DLDEETPLQARLNMLTSYIGKIGLTVAILVLAVLLIRYFTGYTKDDKGNKEYIHGKTKLDSIMNSVVNIISAAITIVVVAIPEGLPLAVTLTLAYSTKQMMADHALVRQLSASETMGSATTICTDKTGTLTLNEMKVTELWLGKECMKDSISTEIAPNVHELLQQAIALNTTGTVYKPNSRSLPEISGSPTEKAIHGLSGTVKVMDDEERSEIGKIIQNMAAKNLRRAVESCIDAGVNIKMITGDNVFAAKDIAIECGILHSHEDMNEAVIEGVQFRNYSPEERMEKINKVRVMARSSPFDKLLMVQCLKQNGHVVAVIGDGTNDAPALKEPDIGLSIQGTKVARESSDVVILDDNLHLCALVINSITAASSGEVPLTAVHLLWVNLIMDTFGALALATERPTDDLLTKPPVSRPKPLISKIMWRNLIAQALYQVAVLLALQFMGKSIFDVDERVKNTLFSNTFVLCQVFNEFNARKLEKKNIFKGLHKNGLFLGITGMTILVQVVLVEFLNRFVATQRLNWGQWGSCIGLAALSWPIGWLVKWIPV</sequence>
<feature type="transmembrane region" description="Helical" evidence="16">
    <location>
        <begin position="422"/>
        <end position="441"/>
    </location>
</feature>
<dbReference type="Pfam" id="PF00689">
    <property type="entry name" value="Cation_ATPase_C"/>
    <property type="match status" value="1"/>
</dbReference>
<dbReference type="GO" id="GO:0005886">
    <property type="term" value="C:plasma membrane"/>
    <property type="evidence" value="ECO:0000318"/>
    <property type="project" value="GO_Central"/>
</dbReference>
<dbReference type="Gene3D" id="3.40.50.1000">
    <property type="entry name" value="HAD superfamily/HAD-like"/>
    <property type="match status" value="1"/>
</dbReference>
<evidence type="ECO:0000313" key="18">
    <source>
        <dbReference type="EMBL" id="EOY20381.1"/>
    </source>
</evidence>
<evidence type="ECO:0000256" key="11">
    <source>
        <dbReference type="ARBA" id="ARBA00022967"/>
    </source>
</evidence>
<dbReference type="OMA" id="DMSQMSV"/>
<feature type="transmembrane region" description="Helical" evidence="16">
    <location>
        <begin position="18"/>
        <end position="40"/>
    </location>
</feature>
<dbReference type="Proteomes" id="UP000026915">
    <property type="component" value="Unassembled WGS sequence"/>
</dbReference>
<protein>
    <recommendedName>
        <fullName evidence="2">P-type Ca(2+) transporter</fullName>
        <ecNumber evidence="2">7.2.2.10</ecNumber>
    </recommendedName>
</protein>
<organism evidence="18 19">
    <name type="scientific">Theobroma cacao</name>
    <name type="common">Cacao</name>
    <name type="synonym">Cocoa</name>
    <dbReference type="NCBI Taxonomy" id="3641"/>
    <lineage>
        <taxon>Eukaryota</taxon>
        <taxon>Viridiplantae</taxon>
        <taxon>Streptophyta</taxon>
        <taxon>Embryophyta</taxon>
        <taxon>Tracheophyta</taxon>
        <taxon>Spermatophyta</taxon>
        <taxon>Magnoliopsida</taxon>
        <taxon>eudicotyledons</taxon>
        <taxon>Gunneridae</taxon>
        <taxon>Pentapetalae</taxon>
        <taxon>rosids</taxon>
        <taxon>malvids</taxon>
        <taxon>Malvales</taxon>
        <taxon>Malvaceae</taxon>
        <taxon>Byttnerioideae</taxon>
        <taxon>Theobroma</taxon>
    </lineage>
</organism>
<dbReference type="eggNOG" id="KOG0204">
    <property type="taxonomic scope" value="Eukaryota"/>
</dbReference>
<dbReference type="SUPFAM" id="SSF81665">
    <property type="entry name" value="Calcium ATPase, transmembrane domain M"/>
    <property type="match status" value="1"/>
</dbReference>
<evidence type="ECO:0000256" key="4">
    <source>
        <dbReference type="ARBA" id="ARBA00022568"/>
    </source>
</evidence>
<feature type="non-terminal residue" evidence="18">
    <location>
        <position position="1"/>
    </location>
</feature>
<dbReference type="EMBL" id="KE133103">
    <property type="protein sequence ID" value="EOY20381.1"/>
    <property type="molecule type" value="Genomic_DNA"/>
</dbReference>
<dbReference type="EC" id="7.2.2.10" evidence="2"/>